<feature type="signal peptide" evidence="1">
    <location>
        <begin position="1"/>
        <end position="24"/>
    </location>
</feature>
<dbReference type="EMBL" id="GAMC01001919">
    <property type="protein sequence ID" value="JAC04637.1"/>
    <property type="molecule type" value="mRNA"/>
</dbReference>
<dbReference type="OrthoDB" id="8192785at2759"/>
<dbReference type="GeneID" id="101460614"/>
<feature type="chain" id="PRO_5004906914" evidence="1">
    <location>
        <begin position="25"/>
        <end position="170"/>
    </location>
</feature>
<dbReference type="KEGG" id="ccat:101460614"/>
<protein>
    <submittedName>
        <fullName evidence="2">Uncharacterized protein</fullName>
    </submittedName>
</protein>
<sequence length="170" mass="18274">MASRVISLASIALFAVLAIGVVNCAVVKDVSGSGIMREDLRDITVVEDISEFKKNHPGLTLLPLKRDSGKGRTQTVRYTLNARVSGDRLVAQAADAFNYDAEKDVTIQLTYPQAGAGSIITYVEIVCQQDSNDGNAYVVAGGIGQRFISIVLEASQTLSFSYNAQYYGTD</sequence>
<organism evidence="2">
    <name type="scientific">Ceratitis capitata</name>
    <name type="common">Mediterranean fruit fly</name>
    <name type="synonym">Tephritis capitata</name>
    <dbReference type="NCBI Taxonomy" id="7213"/>
    <lineage>
        <taxon>Eukaryota</taxon>
        <taxon>Metazoa</taxon>
        <taxon>Ecdysozoa</taxon>
        <taxon>Arthropoda</taxon>
        <taxon>Hexapoda</taxon>
        <taxon>Insecta</taxon>
        <taxon>Pterygota</taxon>
        <taxon>Neoptera</taxon>
        <taxon>Endopterygota</taxon>
        <taxon>Diptera</taxon>
        <taxon>Brachycera</taxon>
        <taxon>Muscomorpha</taxon>
        <taxon>Tephritoidea</taxon>
        <taxon>Tephritidae</taxon>
        <taxon>Ceratitis</taxon>
        <taxon>Ceratitis</taxon>
    </lineage>
</organism>
<keyword evidence="1" id="KW-0732">Signal</keyword>
<evidence type="ECO:0000313" key="2">
    <source>
        <dbReference type="EMBL" id="JAC04637.1"/>
    </source>
</evidence>
<dbReference type="AlphaFoldDB" id="W8C9R8"/>
<accession>W8C9R8</accession>
<dbReference type="RefSeq" id="XP_004527335.1">
    <property type="nucleotide sequence ID" value="XM_004527278.3"/>
</dbReference>
<proteinExistence type="evidence at transcript level"/>
<name>W8C9R8_CERCA</name>
<reference evidence="2" key="1">
    <citation type="submission" date="2013-07" db="EMBL/GenBank/DDBJ databases">
        <authorList>
            <person name="Geib S."/>
        </authorList>
    </citation>
    <scope>NUCLEOTIDE SEQUENCE</scope>
</reference>
<evidence type="ECO:0000256" key="1">
    <source>
        <dbReference type="SAM" id="SignalP"/>
    </source>
</evidence>
<dbReference type="Pfam" id="PF15868">
    <property type="entry name" value="MBF2"/>
    <property type="match status" value="1"/>
</dbReference>
<dbReference type="InterPro" id="IPR031734">
    <property type="entry name" value="MBF2"/>
</dbReference>
<reference evidence="2" key="2">
    <citation type="journal article" date="2014" name="BMC Genomics">
        <title>A genomic perspective to assessing quality of mass-reared SIT flies used in Mediterranean fruit fly (Ceratitis capitata) eradication in California.</title>
        <authorList>
            <person name="Calla B."/>
            <person name="Hall B."/>
            <person name="Hou S."/>
            <person name="Geib S.M."/>
        </authorList>
    </citation>
    <scope>NUCLEOTIDE SEQUENCE</scope>
</reference>